<dbReference type="InterPro" id="IPR033738">
    <property type="entry name" value="AsnB_N"/>
</dbReference>
<evidence type="ECO:0000259" key="10">
    <source>
        <dbReference type="PROSITE" id="PS51278"/>
    </source>
</evidence>
<dbReference type="InterPro" id="IPR001962">
    <property type="entry name" value="Asn_synthase"/>
</dbReference>
<organism evidence="11 12">
    <name type="scientific">Bradyrhizobium sacchari</name>
    <dbReference type="NCBI Taxonomy" id="1399419"/>
    <lineage>
        <taxon>Bacteria</taxon>
        <taxon>Pseudomonadati</taxon>
        <taxon>Pseudomonadota</taxon>
        <taxon>Alphaproteobacteria</taxon>
        <taxon>Hyphomicrobiales</taxon>
        <taxon>Nitrobacteraceae</taxon>
        <taxon>Bradyrhizobium</taxon>
    </lineage>
</organism>
<dbReference type="Gene3D" id="3.60.20.10">
    <property type="entry name" value="Glutamine Phosphoribosylpyrophosphate, subunit 1, domain 1"/>
    <property type="match status" value="1"/>
</dbReference>
<evidence type="ECO:0000256" key="4">
    <source>
        <dbReference type="ARBA" id="ARBA00022741"/>
    </source>
</evidence>
<evidence type="ECO:0000313" key="11">
    <source>
        <dbReference type="EMBL" id="TWB84599.1"/>
    </source>
</evidence>
<keyword evidence="5 9" id="KW-0067">ATP-binding</keyword>
<dbReference type="CDD" id="cd01991">
    <property type="entry name" value="Asn_synthase_B_C"/>
    <property type="match status" value="1"/>
</dbReference>
<dbReference type="InterPro" id="IPR006426">
    <property type="entry name" value="Asn_synth_AEB"/>
</dbReference>
<evidence type="ECO:0000313" key="12">
    <source>
        <dbReference type="Proteomes" id="UP000315914"/>
    </source>
</evidence>
<feature type="binding site" evidence="9">
    <location>
        <position position="101"/>
    </location>
    <ligand>
        <name>L-glutamine</name>
        <dbReference type="ChEBI" id="CHEBI:58359"/>
    </ligand>
</feature>
<gene>
    <name evidence="11" type="ORF">FBZ95_1011044</name>
</gene>
<dbReference type="Pfam" id="PF13537">
    <property type="entry name" value="GATase_7"/>
    <property type="match status" value="1"/>
</dbReference>
<dbReference type="Gene3D" id="3.40.50.620">
    <property type="entry name" value="HUPs"/>
    <property type="match status" value="2"/>
</dbReference>
<dbReference type="PANTHER" id="PTHR43284">
    <property type="entry name" value="ASPARAGINE SYNTHETASE (GLUTAMINE-HYDROLYZING)"/>
    <property type="match status" value="1"/>
</dbReference>
<dbReference type="GO" id="GO:0006529">
    <property type="term" value="P:asparagine biosynthetic process"/>
    <property type="evidence" value="ECO:0007669"/>
    <property type="project" value="UniProtKB-KW"/>
</dbReference>
<dbReference type="InterPro" id="IPR014729">
    <property type="entry name" value="Rossmann-like_a/b/a_fold"/>
</dbReference>
<evidence type="ECO:0000256" key="9">
    <source>
        <dbReference type="PIRSR" id="PIRSR001589-2"/>
    </source>
</evidence>
<dbReference type="InterPro" id="IPR017932">
    <property type="entry name" value="GATase_2_dom"/>
</dbReference>
<dbReference type="PANTHER" id="PTHR43284:SF1">
    <property type="entry name" value="ASPARAGINE SYNTHETASE"/>
    <property type="match status" value="1"/>
</dbReference>
<dbReference type="InterPro" id="IPR051786">
    <property type="entry name" value="ASN_synthetase/amidase"/>
</dbReference>
<dbReference type="PROSITE" id="PS51278">
    <property type="entry name" value="GATASE_TYPE_2"/>
    <property type="match status" value="1"/>
</dbReference>
<evidence type="ECO:0000256" key="2">
    <source>
        <dbReference type="ARBA" id="ARBA00005752"/>
    </source>
</evidence>
<evidence type="ECO:0000256" key="1">
    <source>
        <dbReference type="ARBA" id="ARBA00005187"/>
    </source>
</evidence>
<name>A0A560J847_9BRAD</name>
<dbReference type="PIRSF" id="PIRSF001589">
    <property type="entry name" value="Asn_synthetase_glu-h"/>
    <property type="match status" value="1"/>
</dbReference>
<keyword evidence="8" id="KW-0028">Amino-acid biosynthesis</keyword>
<comment type="catalytic activity">
    <reaction evidence="7">
        <text>L-aspartate + L-glutamine + ATP + H2O = L-asparagine + L-glutamate + AMP + diphosphate + H(+)</text>
        <dbReference type="Rhea" id="RHEA:12228"/>
        <dbReference type="ChEBI" id="CHEBI:15377"/>
        <dbReference type="ChEBI" id="CHEBI:15378"/>
        <dbReference type="ChEBI" id="CHEBI:29985"/>
        <dbReference type="ChEBI" id="CHEBI:29991"/>
        <dbReference type="ChEBI" id="CHEBI:30616"/>
        <dbReference type="ChEBI" id="CHEBI:33019"/>
        <dbReference type="ChEBI" id="CHEBI:58048"/>
        <dbReference type="ChEBI" id="CHEBI:58359"/>
        <dbReference type="ChEBI" id="CHEBI:456215"/>
        <dbReference type="EC" id="6.3.5.4"/>
    </reaction>
</comment>
<feature type="binding site" evidence="9">
    <location>
        <position position="289"/>
    </location>
    <ligand>
        <name>ATP</name>
        <dbReference type="ChEBI" id="CHEBI:30616"/>
    </ligand>
</feature>
<comment type="caution">
    <text evidence="11">The sequence shown here is derived from an EMBL/GenBank/DDBJ whole genome shotgun (WGS) entry which is preliminary data.</text>
</comment>
<proteinExistence type="inferred from homology"/>
<dbReference type="GO" id="GO:0005524">
    <property type="term" value="F:ATP binding"/>
    <property type="evidence" value="ECO:0007669"/>
    <property type="project" value="UniProtKB-KW"/>
</dbReference>
<dbReference type="EMBL" id="VITW01000001">
    <property type="protein sequence ID" value="TWB84599.1"/>
    <property type="molecule type" value="Genomic_DNA"/>
</dbReference>
<dbReference type="SUPFAM" id="SSF52402">
    <property type="entry name" value="Adenine nucleotide alpha hydrolases-like"/>
    <property type="match status" value="1"/>
</dbReference>
<feature type="active site" description="For GATase activity" evidence="8">
    <location>
        <position position="2"/>
    </location>
</feature>
<dbReference type="RefSeq" id="WP_080139696.1">
    <property type="nucleotide sequence ID" value="NZ_LWIG01000057.1"/>
</dbReference>
<keyword evidence="12" id="KW-1185">Reference proteome</keyword>
<evidence type="ECO:0000256" key="8">
    <source>
        <dbReference type="PIRSR" id="PIRSR001589-1"/>
    </source>
</evidence>
<dbReference type="SUPFAM" id="SSF56235">
    <property type="entry name" value="N-terminal nucleophile aminohydrolases (Ntn hydrolases)"/>
    <property type="match status" value="1"/>
</dbReference>
<dbReference type="InterPro" id="IPR029055">
    <property type="entry name" value="Ntn_hydrolases_N"/>
</dbReference>
<reference evidence="11 12" key="1">
    <citation type="submission" date="2019-06" db="EMBL/GenBank/DDBJ databases">
        <title>Genomic Encyclopedia of Type Strains, Phase IV (KMG-V): Genome sequencing to study the core and pangenomes of soil and plant-associated prokaryotes.</title>
        <authorList>
            <person name="Whitman W."/>
        </authorList>
    </citation>
    <scope>NUCLEOTIDE SEQUENCE [LARGE SCALE GENOMIC DNA]</scope>
    <source>
        <strain evidence="11 12">BR 10556</strain>
    </source>
</reference>
<dbReference type="AlphaFoldDB" id="A0A560J847"/>
<evidence type="ECO:0000256" key="6">
    <source>
        <dbReference type="ARBA" id="ARBA00022962"/>
    </source>
</evidence>
<comment type="pathway">
    <text evidence="1">Amino-acid biosynthesis; L-asparagine biosynthesis; L-asparagine from L-aspartate (L-Gln route): step 1/1.</text>
</comment>
<evidence type="ECO:0000256" key="7">
    <source>
        <dbReference type="ARBA" id="ARBA00048741"/>
    </source>
</evidence>
<evidence type="ECO:0000256" key="5">
    <source>
        <dbReference type="ARBA" id="ARBA00022840"/>
    </source>
</evidence>
<dbReference type="CDD" id="cd00712">
    <property type="entry name" value="AsnB"/>
    <property type="match status" value="1"/>
</dbReference>
<feature type="binding site" evidence="9">
    <location>
        <position position="263"/>
    </location>
    <ligand>
        <name>ATP</name>
        <dbReference type="ChEBI" id="CHEBI:30616"/>
    </ligand>
</feature>
<keyword evidence="4 9" id="KW-0547">Nucleotide-binding</keyword>
<evidence type="ECO:0000256" key="3">
    <source>
        <dbReference type="ARBA" id="ARBA00012737"/>
    </source>
</evidence>
<sequence>MCGICGQFNFGSGAPVSASTIEAMMGTIIHRGPDDAGQHLDGNLGLGFRRLAIIDLSPAGHQPMSDQAQTVWVVFNGEIYNYQQLRQELQGHGHVFRSNCDTEVIVHGYKQWGDGVLNRFNGMFGLAVWDVKKRRLLLARDPMGIKPVYYAIRNGSLAFGSEIRPVRVALGEPPGIDPEAVALFLRYRYTPAPRTIFKGIHKLAAGEKLVVEDGQVRVSRYYQFAPVPFAPQPRPEEAAEKLIELYKAAMKRHLISDVPLGLLLSGGLDSGLLLALMSFYGRDWHTFSVGYGSSFADDELEDAAKTARTYGAKHNAVRLTRETFEDVLPRVVNVLEEPVASSSIVPMYFVCQRARENVKVALIGQGPDELFGGYTRHLGVHYGATWRALPGWLQTPSAALARALPRNDTVKRGLYSLHEPDRLRRFQQVFSLVSENAMQGLLRPELIPDGEATVAARCWEEYRPAFENLDDLNAFQLLELRSSLPDELLMYGDKLSMVHALELRVPYLDREVTEHVQQLGASFKVRHGVRKWLHREVSKRLLSSEIIHRKKRGFAVNVVDGWLRQSLDGRIRQYLADPQSQVYRFLEPAAVQSMLRDHAAGRADHHKMLFSVVLLEQWLRIARERDVNILCARDALSESPSGLAASSSPART</sequence>
<keyword evidence="8" id="KW-0061">Asparagine biosynthesis</keyword>
<feature type="domain" description="Glutamine amidotransferase type-2" evidence="10">
    <location>
        <begin position="2"/>
        <end position="214"/>
    </location>
</feature>
<dbReference type="Pfam" id="PF00733">
    <property type="entry name" value="Asn_synthase"/>
    <property type="match status" value="1"/>
</dbReference>
<dbReference type="Proteomes" id="UP000315914">
    <property type="component" value="Unassembled WGS sequence"/>
</dbReference>
<dbReference type="GO" id="GO:0005829">
    <property type="term" value="C:cytosol"/>
    <property type="evidence" value="ECO:0007669"/>
    <property type="project" value="TreeGrafter"/>
</dbReference>
<dbReference type="EC" id="6.3.5.4" evidence="3"/>
<keyword evidence="6 8" id="KW-0315">Glutamine amidotransferase</keyword>
<accession>A0A560J847</accession>
<comment type="similarity">
    <text evidence="2">Belongs to the asparagine synthetase family.</text>
</comment>
<protein>
    <recommendedName>
        <fullName evidence="3">asparagine synthase (glutamine-hydrolyzing)</fullName>
        <ecNumber evidence="3">6.3.5.4</ecNumber>
    </recommendedName>
</protein>
<dbReference type="GO" id="GO:0004066">
    <property type="term" value="F:asparagine synthase (glutamine-hydrolyzing) activity"/>
    <property type="evidence" value="ECO:0007669"/>
    <property type="project" value="UniProtKB-EC"/>
</dbReference>
<dbReference type="NCBIfam" id="TIGR01536">
    <property type="entry name" value="asn_synth_AEB"/>
    <property type="match status" value="1"/>
</dbReference>